<keyword evidence="8" id="KW-0472">Membrane</keyword>
<evidence type="ECO:0000256" key="11">
    <source>
        <dbReference type="ARBA" id="ARBA00082544"/>
    </source>
</evidence>
<gene>
    <name evidence="13" type="ORF">DDE83_001308</name>
</gene>
<accession>A0A364ND86</accession>
<keyword evidence="6" id="KW-0560">Oxidoreductase</keyword>
<dbReference type="Gene3D" id="3.40.50.720">
    <property type="entry name" value="NAD(P)-binding Rossmann-like Domain"/>
    <property type="match status" value="1"/>
</dbReference>
<evidence type="ECO:0000256" key="6">
    <source>
        <dbReference type="ARBA" id="ARBA00023002"/>
    </source>
</evidence>
<dbReference type="AlphaFoldDB" id="A0A364ND86"/>
<dbReference type="STRING" id="183478.A0A364ND86"/>
<evidence type="ECO:0000256" key="8">
    <source>
        <dbReference type="ARBA" id="ARBA00023136"/>
    </source>
</evidence>
<dbReference type="PANTHER" id="PTHR24322:SF736">
    <property type="entry name" value="RETINOL DEHYDROGENASE 10"/>
    <property type="match status" value="1"/>
</dbReference>
<dbReference type="FunFam" id="3.40.50.720:FF:000131">
    <property type="entry name" value="Short-chain dehydrogenase/reductase 3"/>
    <property type="match status" value="1"/>
</dbReference>
<name>A0A364ND86_STELY</name>
<protein>
    <recommendedName>
        <fullName evidence="10">Short-chain dehydrogenase/reductase 3</fullName>
    </recommendedName>
    <alternativeName>
        <fullName evidence="11">Retinal short-chain dehydrogenase/reductase 1</fullName>
    </alternativeName>
</protein>
<evidence type="ECO:0000313" key="14">
    <source>
        <dbReference type="Proteomes" id="UP000249619"/>
    </source>
</evidence>
<comment type="caution">
    <text evidence="13">The sequence shown here is derived from an EMBL/GenBank/DDBJ whole genome shotgun (WGS) entry which is preliminary data.</text>
</comment>
<reference evidence="14" key="1">
    <citation type="submission" date="2018-05" db="EMBL/GenBank/DDBJ databases">
        <title>Draft genome sequence of Stemphylium lycopersici strain CIDEFI 213.</title>
        <authorList>
            <person name="Medina R."/>
            <person name="Franco M.E.E."/>
            <person name="Lucentini C.G."/>
            <person name="Saparrat M.C.N."/>
            <person name="Balatti P.A."/>
        </authorList>
    </citation>
    <scope>NUCLEOTIDE SEQUENCE [LARGE SCALE GENOMIC DNA]</scope>
    <source>
        <strain evidence="14">CIDEFI 213</strain>
    </source>
</reference>
<organism evidence="13 14">
    <name type="scientific">Stemphylium lycopersici</name>
    <name type="common">Tomato gray leaf spot disease fungus</name>
    <name type="synonym">Thyrospora lycopersici</name>
    <dbReference type="NCBI Taxonomy" id="183478"/>
    <lineage>
        <taxon>Eukaryota</taxon>
        <taxon>Fungi</taxon>
        <taxon>Dikarya</taxon>
        <taxon>Ascomycota</taxon>
        <taxon>Pezizomycotina</taxon>
        <taxon>Dothideomycetes</taxon>
        <taxon>Pleosporomycetidae</taxon>
        <taxon>Pleosporales</taxon>
        <taxon>Pleosporineae</taxon>
        <taxon>Pleosporaceae</taxon>
        <taxon>Stemphylium</taxon>
    </lineage>
</organism>
<evidence type="ECO:0000256" key="7">
    <source>
        <dbReference type="ARBA" id="ARBA00023098"/>
    </source>
</evidence>
<dbReference type="Proteomes" id="UP000249619">
    <property type="component" value="Unassembled WGS sequence"/>
</dbReference>
<evidence type="ECO:0000256" key="2">
    <source>
        <dbReference type="ARBA" id="ARBA00006484"/>
    </source>
</evidence>
<comment type="subcellular location">
    <subcellularLocation>
        <location evidence="1">Membrane</location>
        <topology evidence="1">Multi-pass membrane protein</topology>
    </subcellularLocation>
</comment>
<evidence type="ECO:0000256" key="5">
    <source>
        <dbReference type="ARBA" id="ARBA00022989"/>
    </source>
</evidence>
<evidence type="ECO:0000256" key="12">
    <source>
        <dbReference type="RuleBase" id="RU000363"/>
    </source>
</evidence>
<keyword evidence="3" id="KW-0812">Transmembrane</keyword>
<dbReference type="SUPFAM" id="SSF51735">
    <property type="entry name" value="NAD(P)-binding Rossmann-fold domains"/>
    <property type="match status" value="1"/>
</dbReference>
<dbReference type="PANTHER" id="PTHR24322">
    <property type="entry name" value="PKSB"/>
    <property type="match status" value="1"/>
</dbReference>
<keyword evidence="14" id="KW-1185">Reference proteome</keyword>
<dbReference type="PRINTS" id="PR00080">
    <property type="entry name" value="SDRFAMILY"/>
</dbReference>
<keyword evidence="7" id="KW-0443">Lipid metabolism</keyword>
<comment type="function">
    <text evidence="9">Catalyzes the reduction of all-trans-retinal to all-trans-retinol in the presence of NADPH.</text>
</comment>
<evidence type="ECO:0000256" key="3">
    <source>
        <dbReference type="ARBA" id="ARBA00022692"/>
    </source>
</evidence>
<dbReference type="PRINTS" id="PR00081">
    <property type="entry name" value="GDHRDH"/>
</dbReference>
<sequence length="363" mass="39255">MSTLLETSLGGLAFVAKYAFEPMVTGPLLGLLLYTPEQTWRDTLEATPLSQILDPRNVTRTLGFLAAAGLIKKANAALNAWATNAWQIHAGRGWNWPSEIAVVTGGCSGIGKAIAEALTSHGIRVAVLDVQDAPEAFRSNELLTYFRCDISSPTAIAETAEKIRNELGHPSILVNNAGISGSHTILKTPDEFLGRIFDVNILSHWRLVQQFVPDMVAKDKGHIVTVASVNSFLTNSANADYVATKTAALAFHEGLTSELKIWYKTPGVKTTIVHPSWVRTPLIEQTILKSGQDPKILDSMLLPEDVAKVVVKQVTSRRGAQLFIPSAAAPISWLKGFPNWAQELVRDAFGKTSAVTSGSTIAY</sequence>
<keyword evidence="5" id="KW-1133">Transmembrane helix</keyword>
<evidence type="ECO:0000256" key="1">
    <source>
        <dbReference type="ARBA" id="ARBA00004141"/>
    </source>
</evidence>
<evidence type="ECO:0000313" key="13">
    <source>
        <dbReference type="EMBL" id="RAR15274.1"/>
    </source>
</evidence>
<dbReference type="GO" id="GO:0052650">
    <property type="term" value="F:all-trans-retinol dehydrogenase (NADP+) activity"/>
    <property type="evidence" value="ECO:0007669"/>
    <property type="project" value="UniProtKB-ARBA"/>
</dbReference>
<dbReference type="InterPro" id="IPR002347">
    <property type="entry name" value="SDR_fam"/>
</dbReference>
<dbReference type="Pfam" id="PF00106">
    <property type="entry name" value="adh_short"/>
    <property type="match status" value="1"/>
</dbReference>
<dbReference type="EMBL" id="QGDH01000013">
    <property type="protein sequence ID" value="RAR15274.1"/>
    <property type="molecule type" value="Genomic_DNA"/>
</dbReference>
<proteinExistence type="inferred from homology"/>
<keyword evidence="4" id="KW-0521">NADP</keyword>
<comment type="similarity">
    <text evidence="2 12">Belongs to the short-chain dehydrogenases/reductases (SDR) family.</text>
</comment>
<dbReference type="InterPro" id="IPR036291">
    <property type="entry name" value="NAD(P)-bd_dom_sf"/>
</dbReference>
<evidence type="ECO:0000256" key="9">
    <source>
        <dbReference type="ARBA" id="ARBA00059620"/>
    </source>
</evidence>
<dbReference type="GO" id="GO:0016020">
    <property type="term" value="C:membrane"/>
    <property type="evidence" value="ECO:0007669"/>
    <property type="project" value="UniProtKB-SubCell"/>
</dbReference>
<evidence type="ECO:0000256" key="10">
    <source>
        <dbReference type="ARBA" id="ARBA00068717"/>
    </source>
</evidence>
<evidence type="ECO:0000256" key="4">
    <source>
        <dbReference type="ARBA" id="ARBA00022857"/>
    </source>
</evidence>